<proteinExistence type="predicted"/>
<accession>A0A0H5Q4Q9</accession>
<protein>
    <submittedName>
        <fullName evidence="1">Uncharacterized protein</fullName>
    </submittedName>
</protein>
<name>A0A0H5Q4Q9_9ZZZZ</name>
<dbReference type="EMBL" id="LN853870">
    <property type="protein sequence ID" value="CRY96843.1"/>
    <property type="molecule type" value="Genomic_DNA"/>
</dbReference>
<organism evidence="1">
    <name type="scientific">uncultured prokaryote</name>
    <dbReference type="NCBI Taxonomy" id="198431"/>
    <lineage>
        <taxon>unclassified sequences</taxon>
        <taxon>environmental samples</taxon>
    </lineage>
</organism>
<reference evidence="1" key="2">
    <citation type="submission" date="2015-07" db="EMBL/GenBank/DDBJ databases">
        <title>Plasmids, circular viruses and viroids from rat gut.</title>
        <authorList>
            <person name="Jorgensen T.J."/>
            <person name="Hansen M.A."/>
            <person name="Xu Z."/>
            <person name="Tabak M.A."/>
            <person name="Sorensen S.J."/>
            <person name="Hansen L.H."/>
        </authorList>
    </citation>
    <scope>NUCLEOTIDE SEQUENCE</scope>
    <source>
        <strain evidence="1">RGFK1301</strain>
    </source>
</reference>
<sequence length="187" mass="19208">MATIREILVDWALPGGNAVSVFWFDAGVAVATQRTALHAFLTGTKAFQATSGSYAIQTAGREVDENTGALTGAWNEASSKTGTGTGGATQLADSSQILVQWRCSVIHNGRFVRGRTFLPGISSPQLSNGNVLAASVASIAALGVTLAGSGAGLQVWSRPVSGAGGLASDVTGATVWNEFAVLRQRRT</sequence>
<evidence type="ECO:0000313" key="1">
    <source>
        <dbReference type="EMBL" id="CRY96843.1"/>
    </source>
</evidence>
<reference evidence="1" key="1">
    <citation type="submission" date="2015-06" db="EMBL/GenBank/DDBJ databases">
        <authorList>
            <person name="Joergensen T."/>
        </authorList>
    </citation>
    <scope>NUCLEOTIDE SEQUENCE</scope>
    <source>
        <strain evidence="1">RGFK1301</strain>
    </source>
</reference>
<dbReference type="AlphaFoldDB" id="A0A0H5Q4Q9"/>